<dbReference type="Pfam" id="PF17939">
    <property type="entry name" value="TetR_C_30"/>
    <property type="match status" value="1"/>
</dbReference>
<evidence type="ECO:0000313" key="5">
    <source>
        <dbReference type="Proteomes" id="UP000006683"/>
    </source>
</evidence>
<dbReference type="OrthoDB" id="2356263at2"/>
<gene>
    <name evidence="4" type="ordered locus">Fbal_2217</name>
</gene>
<evidence type="ECO:0000313" key="4">
    <source>
        <dbReference type="EMBL" id="ADN76420.1"/>
    </source>
</evidence>
<dbReference type="GO" id="GO:0003700">
    <property type="term" value="F:DNA-binding transcription factor activity"/>
    <property type="evidence" value="ECO:0007669"/>
    <property type="project" value="TreeGrafter"/>
</dbReference>
<protein>
    <submittedName>
        <fullName evidence="4">Transcriptional regulator, TetR family</fullName>
    </submittedName>
</protein>
<dbReference type="Gene3D" id="1.10.357.10">
    <property type="entry name" value="Tetracycline Repressor, domain 2"/>
    <property type="match status" value="1"/>
</dbReference>
<dbReference type="PRINTS" id="PR00455">
    <property type="entry name" value="HTHTETR"/>
</dbReference>
<dbReference type="Proteomes" id="UP000006683">
    <property type="component" value="Chromosome"/>
</dbReference>
<dbReference type="KEGG" id="fbl:Fbal_2217"/>
<dbReference type="PANTHER" id="PTHR30055">
    <property type="entry name" value="HTH-TYPE TRANSCRIPTIONAL REGULATOR RUTR"/>
    <property type="match status" value="1"/>
</dbReference>
<dbReference type="Pfam" id="PF00440">
    <property type="entry name" value="TetR_N"/>
    <property type="match status" value="1"/>
</dbReference>
<keyword evidence="5" id="KW-1185">Reference proteome</keyword>
<dbReference type="GeneID" id="67182419"/>
<dbReference type="InterPro" id="IPR041586">
    <property type="entry name" value="PsrA_TetR_C"/>
</dbReference>
<evidence type="ECO:0000256" key="2">
    <source>
        <dbReference type="PROSITE-ProRule" id="PRU00335"/>
    </source>
</evidence>
<sequence>MANRQTTKHRILDAAERLFAERGFSETSLRLITGKAEVNLASVNYHFGSKKELIQAVLARYLDRFMPAVDAAFIELDKKPDLTLQDVFEAMVQPMLDLDDLRSHGTAIFLQLLGRGYIESQGHLRWFVTTHYGDVLNRVTALVHKAAPHLPQVEVFWRLHFTLGTVVFTMSSFDALSDIARADFQQENDIESVIRRIIPYMAAGVAAPAPNLQHSLIEEVS</sequence>
<dbReference type="eggNOG" id="COG1309">
    <property type="taxonomic scope" value="Bacteria"/>
</dbReference>
<dbReference type="EMBL" id="CP002209">
    <property type="protein sequence ID" value="ADN76420.1"/>
    <property type="molecule type" value="Genomic_DNA"/>
</dbReference>
<dbReference type="HOGENOM" id="CLU_069356_19_1_6"/>
<dbReference type="SUPFAM" id="SSF46689">
    <property type="entry name" value="Homeodomain-like"/>
    <property type="match status" value="1"/>
</dbReference>
<dbReference type="InterPro" id="IPR050109">
    <property type="entry name" value="HTH-type_TetR-like_transc_reg"/>
</dbReference>
<evidence type="ECO:0000259" key="3">
    <source>
        <dbReference type="PROSITE" id="PS50977"/>
    </source>
</evidence>
<dbReference type="InterPro" id="IPR009057">
    <property type="entry name" value="Homeodomain-like_sf"/>
</dbReference>
<dbReference type="PROSITE" id="PS50977">
    <property type="entry name" value="HTH_TETR_2"/>
    <property type="match status" value="1"/>
</dbReference>
<proteinExistence type="predicted"/>
<dbReference type="SUPFAM" id="SSF48498">
    <property type="entry name" value="Tetracyclin repressor-like, C-terminal domain"/>
    <property type="match status" value="1"/>
</dbReference>
<dbReference type="GO" id="GO:0000976">
    <property type="term" value="F:transcription cis-regulatory region binding"/>
    <property type="evidence" value="ECO:0007669"/>
    <property type="project" value="TreeGrafter"/>
</dbReference>
<feature type="domain" description="HTH tetR-type" evidence="3">
    <location>
        <begin position="5"/>
        <end position="65"/>
    </location>
</feature>
<reference evidence="4 5" key="1">
    <citation type="journal article" date="2010" name="Stand. Genomic Sci.">
        <title>Complete genome sequence of Ferrimonas balearica type strain (PAT).</title>
        <authorList>
            <person name="Nolan M."/>
            <person name="Sikorski J."/>
            <person name="Davenport K."/>
            <person name="Lucas S."/>
            <person name="Glavina Del Rio T."/>
            <person name="Tice H."/>
            <person name="Cheng J."/>
            <person name="Goodwin L."/>
            <person name="Pitluck S."/>
            <person name="Liolios K."/>
            <person name="Ivanova N."/>
            <person name="Mavromatis K."/>
            <person name="Ovchinnikova G."/>
            <person name="Pati A."/>
            <person name="Chen A."/>
            <person name="Palaniappan K."/>
            <person name="Land M."/>
            <person name="Hauser L."/>
            <person name="Chang Y."/>
            <person name="Jeffries C."/>
            <person name="Tapia R."/>
            <person name="Brettin T."/>
            <person name="Detter J."/>
            <person name="Han C."/>
            <person name="Yasawong M."/>
            <person name="Rohde M."/>
            <person name="Tindall B."/>
            <person name="Goker M."/>
            <person name="Woyke T."/>
            <person name="Bristow J."/>
            <person name="Eisen J."/>
            <person name="Markowitz V."/>
            <person name="Hugenholtz P."/>
            <person name="Kyrpides N."/>
            <person name="Klenk H."/>
            <person name="Lapidus A."/>
        </authorList>
    </citation>
    <scope>NUCLEOTIDE SEQUENCE [LARGE SCALE GENOMIC DNA]</scope>
    <source>
        <strain evidence="5">DSM 9799 / CCM 4581 / KCTC 23876 / PAT</strain>
    </source>
</reference>
<name>E1SWD8_FERBD</name>
<feature type="DNA-binding region" description="H-T-H motif" evidence="2">
    <location>
        <begin position="28"/>
        <end position="47"/>
    </location>
</feature>
<dbReference type="PROSITE" id="PS01081">
    <property type="entry name" value="HTH_TETR_1"/>
    <property type="match status" value="1"/>
</dbReference>
<dbReference type="InterPro" id="IPR023772">
    <property type="entry name" value="DNA-bd_HTH_TetR-type_CS"/>
</dbReference>
<evidence type="ECO:0000256" key="1">
    <source>
        <dbReference type="ARBA" id="ARBA00023125"/>
    </source>
</evidence>
<dbReference type="InterPro" id="IPR001647">
    <property type="entry name" value="HTH_TetR"/>
</dbReference>
<accession>E1SWD8</accession>
<organism evidence="4 5">
    <name type="scientific">Ferrimonas balearica (strain DSM 9799 / CCM 4581 / KCTC 23876 / PAT)</name>
    <dbReference type="NCBI Taxonomy" id="550540"/>
    <lineage>
        <taxon>Bacteria</taxon>
        <taxon>Pseudomonadati</taxon>
        <taxon>Pseudomonadota</taxon>
        <taxon>Gammaproteobacteria</taxon>
        <taxon>Alteromonadales</taxon>
        <taxon>Ferrimonadaceae</taxon>
        <taxon>Ferrimonas</taxon>
    </lineage>
</organism>
<dbReference type="RefSeq" id="WP_013345726.1">
    <property type="nucleotide sequence ID" value="NC_014541.1"/>
</dbReference>
<dbReference type="PANTHER" id="PTHR30055:SF235">
    <property type="entry name" value="TRANSCRIPTIONAL REGULATORY PROTEIN"/>
    <property type="match status" value="1"/>
</dbReference>
<dbReference type="STRING" id="550540.Fbal_2217"/>
<keyword evidence="1 2" id="KW-0238">DNA-binding</keyword>
<dbReference type="InterPro" id="IPR036271">
    <property type="entry name" value="Tet_transcr_reg_TetR-rel_C_sf"/>
</dbReference>
<dbReference type="AlphaFoldDB" id="E1SWD8"/>